<dbReference type="Proteomes" id="UP000324222">
    <property type="component" value="Unassembled WGS sequence"/>
</dbReference>
<accession>A0A5B7DCB0</accession>
<sequence>MLEEYSAKYCVDASSNNSGKDAPRKNVKIGKDAVLDATDTAAHTHLHRRCSPGQLRRPTLHHVMLYTQAENTTSPAGRHTNHRHRTRRTA</sequence>
<proteinExistence type="predicted"/>
<dbReference type="EMBL" id="VSRR010000724">
    <property type="protein sequence ID" value="MPC18950.1"/>
    <property type="molecule type" value="Genomic_DNA"/>
</dbReference>
<reference evidence="2 3" key="1">
    <citation type="submission" date="2019-05" db="EMBL/GenBank/DDBJ databases">
        <title>Another draft genome of Portunus trituberculatus and its Hox gene families provides insights of decapod evolution.</title>
        <authorList>
            <person name="Jeong J.-H."/>
            <person name="Song I."/>
            <person name="Kim S."/>
            <person name="Choi T."/>
            <person name="Kim D."/>
            <person name="Ryu S."/>
            <person name="Kim W."/>
        </authorList>
    </citation>
    <scope>NUCLEOTIDE SEQUENCE [LARGE SCALE GENOMIC DNA]</scope>
    <source>
        <tissue evidence="2">Muscle</tissue>
    </source>
</reference>
<protein>
    <submittedName>
        <fullName evidence="2">Uncharacterized protein</fullName>
    </submittedName>
</protein>
<keyword evidence="3" id="KW-1185">Reference proteome</keyword>
<evidence type="ECO:0000313" key="2">
    <source>
        <dbReference type="EMBL" id="MPC18950.1"/>
    </source>
</evidence>
<name>A0A5B7DCB0_PORTR</name>
<dbReference type="AlphaFoldDB" id="A0A5B7DCB0"/>
<feature type="region of interest" description="Disordered" evidence="1">
    <location>
        <begin position="68"/>
        <end position="90"/>
    </location>
</feature>
<evidence type="ECO:0000313" key="3">
    <source>
        <dbReference type="Proteomes" id="UP000324222"/>
    </source>
</evidence>
<gene>
    <name evidence="2" type="ORF">E2C01_011848</name>
</gene>
<comment type="caution">
    <text evidence="2">The sequence shown here is derived from an EMBL/GenBank/DDBJ whole genome shotgun (WGS) entry which is preliminary data.</text>
</comment>
<feature type="compositionally biased region" description="Basic residues" evidence="1">
    <location>
        <begin position="79"/>
        <end position="90"/>
    </location>
</feature>
<organism evidence="2 3">
    <name type="scientific">Portunus trituberculatus</name>
    <name type="common">Swimming crab</name>
    <name type="synonym">Neptunus trituberculatus</name>
    <dbReference type="NCBI Taxonomy" id="210409"/>
    <lineage>
        <taxon>Eukaryota</taxon>
        <taxon>Metazoa</taxon>
        <taxon>Ecdysozoa</taxon>
        <taxon>Arthropoda</taxon>
        <taxon>Crustacea</taxon>
        <taxon>Multicrustacea</taxon>
        <taxon>Malacostraca</taxon>
        <taxon>Eumalacostraca</taxon>
        <taxon>Eucarida</taxon>
        <taxon>Decapoda</taxon>
        <taxon>Pleocyemata</taxon>
        <taxon>Brachyura</taxon>
        <taxon>Eubrachyura</taxon>
        <taxon>Portunoidea</taxon>
        <taxon>Portunidae</taxon>
        <taxon>Portuninae</taxon>
        <taxon>Portunus</taxon>
    </lineage>
</organism>
<evidence type="ECO:0000256" key="1">
    <source>
        <dbReference type="SAM" id="MobiDB-lite"/>
    </source>
</evidence>